<keyword evidence="2 5" id="KW-0812">Transmembrane</keyword>
<evidence type="ECO:0000256" key="4">
    <source>
        <dbReference type="ARBA" id="ARBA00023136"/>
    </source>
</evidence>
<keyword evidence="11" id="KW-1185">Reference proteome</keyword>
<evidence type="ECO:0000313" key="8">
    <source>
        <dbReference type="EMBL" id="PMC53247.1"/>
    </source>
</evidence>
<proteinExistence type="predicted"/>
<feature type="domain" description="NfeD-like C-terminal" evidence="6">
    <location>
        <begin position="153"/>
        <end position="207"/>
    </location>
</feature>
<dbReference type="PANTHER" id="PTHR33507:SF3">
    <property type="entry name" value="INNER MEMBRANE PROTEIN YBBJ"/>
    <property type="match status" value="1"/>
</dbReference>
<dbReference type="EMBL" id="CP046313">
    <property type="protein sequence ID" value="QGS06977.1"/>
    <property type="molecule type" value="Genomic_DNA"/>
</dbReference>
<comment type="subcellular location">
    <subcellularLocation>
        <location evidence="1">Membrane</location>
        <topology evidence="1">Multi-pass membrane protein</topology>
    </subcellularLocation>
</comment>
<evidence type="ECO:0000256" key="1">
    <source>
        <dbReference type="ARBA" id="ARBA00004141"/>
    </source>
</evidence>
<dbReference type="InterPro" id="IPR056739">
    <property type="entry name" value="NfeD_membrane"/>
</dbReference>
<keyword evidence="3 5" id="KW-1133">Transmembrane helix</keyword>
<evidence type="ECO:0000256" key="3">
    <source>
        <dbReference type="ARBA" id="ARBA00022989"/>
    </source>
</evidence>
<evidence type="ECO:0000256" key="5">
    <source>
        <dbReference type="SAM" id="Phobius"/>
    </source>
</evidence>
<accession>A0A2N6SH32</accession>
<dbReference type="AlphaFoldDB" id="A0A2N6SH32"/>
<protein>
    <submittedName>
        <fullName evidence="8">Serine peptidase</fullName>
    </submittedName>
</protein>
<feature type="domain" description="NfeD integral membrane" evidence="7">
    <location>
        <begin position="8"/>
        <end position="118"/>
    </location>
</feature>
<gene>
    <name evidence="8" type="ORF">CJ218_01520</name>
    <name evidence="9" type="ORF">FOC50_01090</name>
</gene>
<dbReference type="InterPro" id="IPR052165">
    <property type="entry name" value="Membrane_assoc_protease"/>
</dbReference>
<dbReference type="Gene3D" id="2.40.50.140">
    <property type="entry name" value="Nucleic acid-binding proteins"/>
    <property type="match status" value="1"/>
</dbReference>
<feature type="transmembrane region" description="Helical" evidence="5">
    <location>
        <begin position="52"/>
        <end position="70"/>
    </location>
</feature>
<evidence type="ECO:0000313" key="9">
    <source>
        <dbReference type="EMBL" id="QGS06977.1"/>
    </source>
</evidence>
<dbReference type="PANTHER" id="PTHR33507">
    <property type="entry name" value="INNER MEMBRANE PROTEIN YBBJ"/>
    <property type="match status" value="1"/>
</dbReference>
<dbReference type="EMBL" id="PNGT01000001">
    <property type="protein sequence ID" value="PMC53247.1"/>
    <property type="molecule type" value="Genomic_DNA"/>
</dbReference>
<dbReference type="RefSeq" id="WP_006364398.1">
    <property type="nucleotide sequence ID" value="NZ_CAKARP010000070.1"/>
</dbReference>
<evidence type="ECO:0000313" key="10">
    <source>
        <dbReference type="Proteomes" id="UP000235670"/>
    </source>
</evidence>
<name>A0A2N6SH32_9BACL</name>
<dbReference type="GeneID" id="84801850"/>
<dbReference type="STRING" id="84135.GCA_001052115_00104"/>
<feature type="transmembrane region" description="Helical" evidence="5">
    <location>
        <begin position="77"/>
        <end position="95"/>
    </location>
</feature>
<dbReference type="Pfam" id="PF24961">
    <property type="entry name" value="NfeD_membrane"/>
    <property type="match status" value="1"/>
</dbReference>
<keyword evidence="4 5" id="KW-0472">Membrane</keyword>
<feature type="transmembrane region" description="Helical" evidence="5">
    <location>
        <begin position="29"/>
        <end position="46"/>
    </location>
</feature>
<feature type="transmembrane region" description="Helical" evidence="5">
    <location>
        <begin position="6"/>
        <end position="22"/>
    </location>
</feature>
<dbReference type="Proteomes" id="UP000235670">
    <property type="component" value="Unassembled WGS sequence"/>
</dbReference>
<feature type="transmembrane region" description="Helical" evidence="5">
    <location>
        <begin position="101"/>
        <end position="118"/>
    </location>
</feature>
<evidence type="ECO:0000259" key="7">
    <source>
        <dbReference type="Pfam" id="PF24961"/>
    </source>
</evidence>
<evidence type="ECO:0000313" key="11">
    <source>
        <dbReference type="Proteomes" id="UP000427636"/>
    </source>
</evidence>
<evidence type="ECO:0000259" key="6">
    <source>
        <dbReference type="Pfam" id="PF01957"/>
    </source>
</evidence>
<reference evidence="9 11" key="2">
    <citation type="submission" date="2019-11" db="EMBL/GenBank/DDBJ databases">
        <title>FDA dAtabase for Regulatory Grade micrObial Sequences (FDA-ARGOS): Supporting development and validation of Infectious Disease Dx tests.</title>
        <authorList>
            <person name="Turner S."/>
            <person name="Byrd R."/>
            <person name="Tallon L."/>
            <person name="Sadzewicz L."/>
            <person name="Vavikolanu K."/>
            <person name="Mehta A."/>
            <person name="Aluvathingal J."/>
            <person name="Nadendla S."/>
            <person name="Myers T."/>
            <person name="Yan Y."/>
            <person name="Sichtig H."/>
        </authorList>
    </citation>
    <scope>NUCLEOTIDE SEQUENCE [LARGE SCALE GENOMIC DNA]</scope>
    <source>
        <strain evidence="9 11">FDAARGOS_742</strain>
    </source>
</reference>
<sequence>MTDLYLYLDWILLLILSLAFCQQLFSKKFGFFGITSIISLAIYIALHSYKTGISIFVFLLFVGGVSLIALEMFIPGGIVGTVGVITLVYAIIYVNESTYNIAFIIIISFMLSVALFLFNRKVLNKKLNFLNQLVLNDAISTEDGYVASESRSDLVGSIMMSYTDLRPAGVAVLNEEKFDVVTDGDFIEKGNKIEVVRVEGMRIVVRKI</sequence>
<dbReference type="Pfam" id="PF01957">
    <property type="entry name" value="NfeD"/>
    <property type="match status" value="1"/>
</dbReference>
<dbReference type="InterPro" id="IPR002810">
    <property type="entry name" value="NfeD-like_C"/>
</dbReference>
<reference evidence="8 10" key="1">
    <citation type="submission" date="2017-09" db="EMBL/GenBank/DDBJ databases">
        <title>Bacterial strain isolated from the female urinary microbiota.</title>
        <authorList>
            <person name="Thomas-White K."/>
            <person name="Kumar N."/>
            <person name="Forster S."/>
            <person name="Putonti C."/>
            <person name="Lawley T."/>
            <person name="Wolfe A.J."/>
        </authorList>
    </citation>
    <scope>NUCLEOTIDE SEQUENCE [LARGE SCALE GENOMIC DNA]</scope>
    <source>
        <strain evidence="8 10">UMB0186</strain>
    </source>
</reference>
<organism evidence="8 10">
    <name type="scientific">Gemella sanguinis</name>
    <dbReference type="NCBI Taxonomy" id="84135"/>
    <lineage>
        <taxon>Bacteria</taxon>
        <taxon>Bacillati</taxon>
        <taxon>Bacillota</taxon>
        <taxon>Bacilli</taxon>
        <taxon>Bacillales</taxon>
        <taxon>Gemellaceae</taxon>
        <taxon>Gemella</taxon>
    </lineage>
</organism>
<dbReference type="Proteomes" id="UP000427636">
    <property type="component" value="Chromosome"/>
</dbReference>
<dbReference type="GO" id="GO:0005886">
    <property type="term" value="C:plasma membrane"/>
    <property type="evidence" value="ECO:0007669"/>
    <property type="project" value="TreeGrafter"/>
</dbReference>
<dbReference type="InterPro" id="IPR012340">
    <property type="entry name" value="NA-bd_OB-fold"/>
</dbReference>
<dbReference type="OrthoDB" id="9806253at2"/>
<evidence type="ECO:0000256" key="2">
    <source>
        <dbReference type="ARBA" id="ARBA00022692"/>
    </source>
</evidence>